<evidence type="ECO:0000313" key="2">
    <source>
        <dbReference type="Proteomes" id="UP001178508"/>
    </source>
</evidence>
<accession>A0AAV1FH21</accession>
<protein>
    <submittedName>
        <fullName evidence="1">Uncharacterized protein</fullName>
    </submittedName>
</protein>
<reference evidence="1" key="1">
    <citation type="submission" date="2023-08" db="EMBL/GenBank/DDBJ databases">
        <authorList>
            <person name="Alioto T."/>
            <person name="Alioto T."/>
            <person name="Gomez Garrido J."/>
        </authorList>
    </citation>
    <scope>NUCLEOTIDE SEQUENCE</scope>
</reference>
<organism evidence="1 2">
    <name type="scientific">Xyrichtys novacula</name>
    <name type="common">Pearly razorfish</name>
    <name type="synonym">Hemipteronotus novacula</name>
    <dbReference type="NCBI Taxonomy" id="13765"/>
    <lineage>
        <taxon>Eukaryota</taxon>
        <taxon>Metazoa</taxon>
        <taxon>Chordata</taxon>
        <taxon>Craniata</taxon>
        <taxon>Vertebrata</taxon>
        <taxon>Euteleostomi</taxon>
        <taxon>Actinopterygii</taxon>
        <taxon>Neopterygii</taxon>
        <taxon>Teleostei</taxon>
        <taxon>Neoteleostei</taxon>
        <taxon>Acanthomorphata</taxon>
        <taxon>Eupercaria</taxon>
        <taxon>Labriformes</taxon>
        <taxon>Labridae</taxon>
        <taxon>Xyrichtys</taxon>
    </lineage>
</organism>
<name>A0AAV1FH21_XYRNO</name>
<gene>
    <name evidence="1" type="ORF">XNOV1_A022055</name>
</gene>
<evidence type="ECO:0000313" key="1">
    <source>
        <dbReference type="EMBL" id="CAJ1060304.1"/>
    </source>
</evidence>
<dbReference type="EMBL" id="OY660870">
    <property type="protein sequence ID" value="CAJ1060304.1"/>
    <property type="molecule type" value="Genomic_DNA"/>
</dbReference>
<keyword evidence="2" id="KW-1185">Reference proteome</keyword>
<sequence length="99" mass="11459">MRLETREEKFSFIFKLLNYPSGVCQRQNSSPFYVDHKFQTHSSKPPVIGSEFCTALCVRADRVRTKHRRKGLIWKSSVDLLCISAPESRVQKPFVTLAK</sequence>
<proteinExistence type="predicted"/>
<dbReference type="AlphaFoldDB" id="A0AAV1FH21"/>
<dbReference type="Proteomes" id="UP001178508">
    <property type="component" value="Chromosome 7"/>
</dbReference>